<dbReference type="GO" id="GO:0006144">
    <property type="term" value="P:purine nucleobase metabolic process"/>
    <property type="evidence" value="ECO:0007669"/>
    <property type="project" value="UniProtKB-KW"/>
</dbReference>
<reference evidence="4" key="1">
    <citation type="submission" date="2022-10" db="EMBL/GenBank/DDBJ databases">
        <title>The complete genomes of actinobacterial strains from the NBC collection.</title>
        <authorList>
            <person name="Joergensen T.S."/>
            <person name="Alvarez Arevalo M."/>
            <person name="Sterndorff E.B."/>
            <person name="Faurdal D."/>
            <person name="Vuksanovic O."/>
            <person name="Mourched A.-S."/>
            <person name="Charusanti P."/>
            <person name="Shaw S."/>
            <person name="Blin K."/>
            <person name="Weber T."/>
        </authorList>
    </citation>
    <scope>NUCLEOTIDE SEQUENCE</scope>
    <source>
        <strain evidence="4">NBC_00119</strain>
    </source>
</reference>
<organism evidence="4">
    <name type="scientific">Streptomyces sp. NBC_00119</name>
    <dbReference type="NCBI Taxonomy" id="2975659"/>
    <lineage>
        <taxon>Bacteria</taxon>
        <taxon>Bacillati</taxon>
        <taxon>Actinomycetota</taxon>
        <taxon>Actinomycetes</taxon>
        <taxon>Kitasatosporales</taxon>
        <taxon>Streptomycetaceae</taxon>
        <taxon>Streptomyces</taxon>
    </lineage>
</organism>
<accession>A0AAU1U9T7</accession>
<name>A0AAU1U9T7_9ACTN</name>
<evidence type="ECO:0000259" key="3">
    <source>
        <dbReference type="Pfam" id="PF09349"/>
    </source>
</evidence>
<keyword evidence="1" id="KW-0659">Purine metabolism</keyword>
<evidence type="ECO:0000256" key="2">
    <source>
        <dbReference type="SAM" id="MobiDB-lite"/>
    </source>
</evidence>
<dbReference type="SUPFAM" id="SSF158694">
    <property type="entry name" value="UraD-Like"/>
    <property type="match status" value="1"/>
</dbReference>
<dbReference type="Gene3D" id="1.10.3330.10">
    <property type="entry name" value="Oxo-4-hydroxy-4-carboxy-5-ureidoimidazoline decarboxylase"/>
    <property type="match status" value="2"/>
</dbReference>
<proteinExistence type="predicted"/>
<feature type="domain" description="Oxo-4-hydroxy-4-carboxy-5-ureidoimidazoline decarboxylase" evidence="3">
    <location>
        <begin position="95"/>
        <end position="161"/>
    </location>
</feature>
<feature type="region of interest" description="Disordered" evidence="2">
    <location>
        <begin position="170"/>
        <end position="199"/>
    </location>
</feature>
<evidence type="ECO:0000256" key="1">
    <source>
        <dbReference type="ARBA" id="ARBA00022631"/>
    </source>
</evidence>
<gene>
    <name evidence="4" type="ORF">OHU69_21935</name>
</gene>
<dbReference type="EMBL" id="CP108195">
    <property type="protein sequence ID" value="WTS13473.1"/>
    <property type="molecule type" value="Genomic_DNA"/>
</dbReference>
<dbReference type="Pfam" id="PF09349">
    <property type="entry name" value="OHCU_decarbox"/>
    <property type="match status" value="2"/>
</dbReference>
<protein>
    <submittedName>
        <fullName evidence="4">2-oxo-4-hydroxy-4-carboxy-5-ureidoimidazoline decarboxylase</fullName>
    </submittedName>
</protein>
<dbReference type="AlphaFoldDB" id="A0AAU1U9T7"/>
<dbReference type="InterPro" id="IPR036778">
    <property type="entry name" value="OHCU_decarboxylase_sf"/>
</dbReference>
<sequence>MQSPPGPSSPVQSSPHGLTRFNTLPAITAERALLTCCGSLHWARRLAAHRPYPDLDALLAAADEAVYDFAPADLDEALSRETLPLPPHSSYSVAHTALGAAHSAYEGRFGHAFVICLDGYGPDEALDQLLAGIRSRLGNDPEEERVLSWDELRRLARGRLARLVRSLEARTEPREAIDPQEPADSGRPDSASDSPYVAV</sequence>
<dbReference type="InterPro" id="IPR018020">
    <property type="entry name" value="OHCU_decarboxylase"/>
</dbReference>
<dbReference type="NCBIfam" id="NF010372">
    <property type="entry name" value="PRK13798.1"/>
    <property type="match status" value="1"/>
</dbReference>
<feature type="domain" description="Oxo-4-hydroxy-4-carboxy-5-ureidoimidazoline decarboxylase" evidence="3">
    <location>
        <begin position="22"/>
        <end position="79"/>
    </location>
</feature>
<evidence type="ECO:0000313" key="4">
    <source>
        <dbReference type="EMBL" id="WTS13473.1"/>
    </source>
</evidence>